<dbReference type="SUPFAM" id="SSF50475">
    <property type="entry name" value="FMN-binding split barrel"/>
    <property type="match status" value="1"/>
</dbReference>
<dbReference type="PANTHER" id="PTHR34071:SF2">
    <property type="entry name" value="FLAVIN-NUCLEOTIDE-BINDING PROTEIN"/>
    <property type="match status" value="1"/>
</dbReference>
<reference evidence="2" key="2">
    <citation type="submission" date="2020-01" db="EMBL/GenBank/DDBJ databases">
        <authorList>
            <person name="Campanaro S."/>
        </authorList>
    </citation>
    <scope>NUCLEOTIDE SEQUENCE</scope>
    <source>
        <strain evidence="2">AS01afH2WH_6</strain>
    </source>
</reference>
<dbReference type="Gene3D" id="2.30.110.10">
    <property type="entry name" value="Electron Transport, Fmn-binding Protein, Chain A"/>
    <property type="match status" value="1"/>
</dbReference>
<sequence length="235" mass="25609">MSINQAGVQAVHDDGADLGAQTRRERTRRDHEHTVAGQHRRMRRADREVTEPEEIRAILDGCDIVRIAYQDDEGLSIVPVNFGYSYDPGTGDGFGVDTDTDTDTDTSAAANAASPSLTLFLHSALHGRKIDAMRAAGNALDVAFEMECDCEVIEGRTACNWSESFTSIIGTGVASVVDDFDEANAALSLLMAKQAHMPDVRFTERQLATVTVWKVTSAHFTAKNHPKPAPHRRTA</sequence>
<dbReference type="PANTHER" id="PTHR34071">
    <property type="entry name" value="5-NITROIMIDAZOLE ANTIBIOTICS RESISTANCE PROTEIN, NIMA-FAMILY-RELATED PROTEIN-RELATED"/>
    <property type="match status" value="1"/>
</dbReference>
<feature type="compositionally biased region" description="Basic and acidic residues" evidence="1">
    <location>
        <begin position="22"/>
        <end position="34"/>
    </location>
</feature>
<feature type="region of interest" description="Disordered" evidence="1">
    <location>
        <begin position="1"/>
        <end position="51"/>
    </location>
</feature>
<evidence type="ECO:0000313" key="2">
    <source>
        <dbReference type="EMBL" id="NLT80511.1"/>
    </source>
</evidence>
<dbReference type="InterPro" id="IPR012349">
    <property type="entry name" value="Split_barrel_FMN-bd"/>
</dbReference>
<dbReference type="Pfam" id="PF12900">
    <property type="entry name" value="Pyridox_ox_2"/>
    <property type="match status" value="1"/>
</dbReference>
<gene>
    <name evidence="2" type="ORF">GXW98_09585</name>
</gene>
<organism evidence="2 3">
    <name type="scientific">Bifidobacterium crudilactis</name>
    <dbReference type="NCBI Taxonomy" id="327277"/>
    <lineage>
        <taxon>Bacteria</taxon>
        <taxon>Bacillati</taxon>
        <taxon>Actinomycetota</taxon>
        <taxon>Actinomycetes</taxon>
        <taxon>Bifidobacteriales</taxon>
        <taxon>Bifidobacteriaceae</taxon>
        <taxon>Bifidobacterium</taxon>
    </lineage>
</organism>
<reference evidence="2" key="1">
    <citation type="journal article" date="2020" name="Biotechnol. Biofuels">
        <title>New insights from the biogas microbiome by comprehensive genome-resolved metagenomics of nearly 1600 species originating from multiple anaerobic digesters.</title>
        <authorList>
            <person name="Campanaro S."/>
            <person name="Treu L."/>
            <person name="Rodriguez-R L.M."/>
            <person name="Kovalovszki A."/>
            <person name="Ziels R.M."/>
            <person name="Maus I."/>
            <person name="Zhu X."/>
            <person name="Kougias P.G."/>
            <person name="Basile A."/>
            <person name="Luo G."/>
            <person name="Schluter A."/>
            <person name="Konstantinidis K.T."/>
            <person name="Angelidaki I."/>
        </authorList>
    </citation>
    <scope>NUCLEOTIDE SEQUENCE</scope>
    <source>
        <strain evidence="2">AS01afH2WH_6</strain>
    </source>
</reference>
<name>A0A971IDX1_9BIFI</name>
<evidence type="ECO:0000256" key="1">
    <source>
        <dbReference type="SAM" id="MobiDB-lite"/>
    </source>
</evidence>
<comment type="caution">
    <text evidence="2">The sequence shown here is derived from an EMBL/GenBank/DDBJ whole genome shotgun (WGS) entry which is preliminary data.</text>
</comment>
<proteinExistence type="predicted"/>
<protein>
    <submittedName>
        <fullName evidence="2">Uncharacterized protein</fullName>
    </submittedName>
</protein>
<dbReference type="InterPro" id="IPR024747">
    <property type="entry name" value="Pyridox_Oxase-rel"/>
</dbReference>
<evidence type="ECO:0000313" key="3">
    <source>
        <dbReference type="Proteomes" id="UP000767327"/>
    </source>
</evidence>
<dbReference type="EMBL" id="JAAXZR010000028">
    <property type="protein sequence ID" value="NLT80511.1"/>
    <property type="molecule type" value="Genomic_DNA"/>
</dbReference>
<dbReference type="Proteomes" id="UP000767327">
    <property type="component" value="Unassembled WGS sequence"/>
</dbReference>
<accession>A0A971IDX1</accession>
<dbReference type="AlphaFoldDB" id="A0A971IDX1"/>